<organism evidence="2">
    <name type="scientific">Oryza sativa subsp. indica</name>
    <name type="common">Rice</name>
    <dbReference type="NCBI Taxonomy" id="39946"/>
    <lineage>
        <taxon>Eukaryota</taxon>
        <taxon>Viridiplantae</taxon>
        <taxon>Streptophyta</taxon>
        <taxon>Embryophyta</taxon>
        <taxon>Tracheophyta</taxon>
        <taxon>Spermatophyta</taxon>
        <taxon>Magnoliopsida</taxon>
        <taxon>Liliopsida</taxon>
        <taxon>Poales</taxon>
        <taxon>Poaceae</taxon>
        <taxon>BOP clade</taxon>
        <taxon>Oryzoideae</taxon>
        <taxon>Oryzeae</taxon>
        <taxon>Oryzinae</taxon>
        <taxon>Oryza</taxon>
        <taxon>Oryza sativa</taxon>
    </lineage>
</organism>
<dbReference type="AlphaFoldDB" id="A0A679B9K4"/>
<dbReference type="EMBL" id="AP011487">
    <property type="protein sequence ID" value="BBD82485.1"/>
    <property type="molecule type" value="Genomic_DNA"/>
</dbReference>
<evidence type="ECO:0000256" key="1">
    <source>
        <dbReference type="SAM" id="SignalP"/>
    </source>
</evidence>
<sequence>MAATFIFWSLLNQADLVAERPFGEEYWRCQVPSINCCLFGEGGGLSFVFSNYLSLAMEDSGGETLPSDDGPIFIIYANSDGPIWIVNLVSVPTLDGLILDTAVSGCVSSGMAKKQSLFISFHR</sequence>
<evidence type="ECO:0000313" key="3">
    <source>
        <dbReference type="EMBL" id="BBD82493.1"/>
    </source>
</evidence>
<evidence type="ECO:0000313" key="2">
    <source>
        <dbReference type="EMBL" id="BBD82485.1"/>
    </source>
</evidence>
<accession>A0A679B9K4</accession>
<proteinExistence type="predicted"/>
<reference evidence="3" key="1">
    <citation type="submission" date="2009-05" db="EMBL/GenBank/DDBJ databases">
        <title>Oryza sativa Indica Group genomic DNA, chromosome 11, BAC clone:K0177A07, cultivar:Kasalath.</title>
        <authorList>
            <person name="Matsumoto T."/>
            <person name="Wu J."/>
            <person name="Kanamori H."/>
        </authorList>
    </citation>
    <scope>NUCLEOTIDE SEQUENCE</scope>
</reference>
<gene>
    <name evidence="2" type="primary">K0390G01.32</name>
    <name evidence="3" type="synonym">K0177A07.1</name>
</gene>
<protein>
    <submittedName>
        <fullName evidence="2">Uncharacterized protein</fullName>
    </submittedName>
</protein>
<feature type="signal peptide" evidence="1">
    <location>
        <begin position="1"/>
        <end position="18"/>
    </location>
</feature>
<name>A0A679B9K4_ORYSI</name>
<feature type="chain" id="PRO_5036162535" evidence="1">
    <location>
        <begin position="19"/>
        <end position="123"/>
    </location>
</feature>
<dbReference type="EMBL" id="AP011488">
    <property type="protein sequence ID" value="BBD82493.1"/>
    <property type="molecule type" value="Genomic_DNA"/>
</dbReference>
<reference evidence="2" key="2">
    <citation type="submission" date="2009-05" db="EMBL/GenBank/DDBJ databases">
        <title>Oryza sativa Indica Group genomic DNA, chromosome 11, BAC clone:K0390G01, cultivar:Kasalath.</title>
        <authorList>
            <person name="Matsumoto T."/>
            <person name="Wu J."/>
            <person name="Kanamori H."/>
        </authorList>
    </citation>
    <scope>NUCLEOTIDE SEQUENCE</scope>
</reference>
<keyword evidence="1" id="KW-0732">Signal</keyword>